<dbReference type="Proteomes" id="UP000245125">
    <property type="component" value="Unassembled WGS sequence"/>
</dbReference>
<dbReference type="PANTHER" id="PTHR38664:SF1">
    <property type="entry name" value="SLR0058 PROTEIN"/>
    <property type="match status" value="1"/>
</dbReference>
<dbReference type="PANTHER" id="PTHR38664">
    <property type="entry name" value="SLR0058 PROTEIN"/>
    <property type="match status" value="1"/>
</dbReference>
<dbReference type="EMBL" id="OUUY01000099">
    <property type="protein sequence ID" value="SPQ01354.1"/>
    <property type="molecule type" value="Genomic_DNA"/>
</dbReference>
<organism evidence="1 2">
    <name type="scientific">Candidatus Sulfobium mesophilum</name>
    <dbReference type="NCBI Taxonomy" id="2016548"/>
    <lineage>
        <taxon>Bacteria</taxon>
        <taxon>Pseudomonadati</taxon>
        <taxon>Nitrospirota</taxon>
        <taxon>Nitrospiria</taxon>
        <taxon>Nitrospirales</taxon>
        <taxon>Nitrospiraceae</taxon>
        <taxon>Candidatus Sulfobium</taxon>
    </lineage>
</organism>
<accession>A0A2U3QIW8</accession>
<protein>
    <submittedName>
        <fullName evidence="1">Uncharacterized protein</fullName>
    </submittedName>
</protein>
<keyword evidence="2" id="KW-1185">Reference proteome</keyword>
<evidence type="ECO:0000313" key="2">
    <source>
        <dbReference type="Proteomes" id="UP000245125"/>
    </source>
</evidence>
<sequence>MSLFDTIRNTMLAGFGVQEKVREFVDELVKKGELSESQGAKLVKEWSDKFEKNTTDISKSLNEVVTKTLEKMNLPTKDDIQKLNEKIDSLASRVAKVEEK</sequence>
<proteinExistence type="predicted"/>
<gene>
    <name evidence="1" type="ORF">NBG4_510002</name>
</gene>
<dbReference type="OrthoDB" id="9804890at2"/>
<reference evidence="2" key="1">
    <citation type="submission" date="2018-03" db="EMBL/GenBank/DDBJ databases">
        <authorList>
            <person name="Zecchin S."/>
        </authorList>
    </citation>
    <scope>NUCLEOTIDE SEQUENCE [LARGE SCALE GENOMIC DNA]</scope>
</reference>
<dbReference type="Pfam" id="PF05597">
    <property type="entry name" value="Phasin"/>
    <property type="match status" value="1"/>
</dbReference>
<dbReference type="InterPro" id="IPR008769">
    <property type="entry name" value="PhaF_PhaI"/>
</dbReference>
<name>A0A2U3QIW8_9BACT</name>
<dbReference type="AlphaFoldDB" id="A0A2U3QIW8"/>
<evidence type="ECO:0000313" key="1">
    <source>
        <dbReference type="EMBL" id="SPQ01354.1"/>
    </source>
</evidence>